<gene>
    <name evidence="4" type="ORF">CL6EHI_008630</name>
</gene>
<evidence type="ECO:0000313" key="5">
    <source>
        <dbReference type="Proteomes" id="UP000078387"/>
    </source>
</evidence>
<feature type="region of interest" description="Disordered" evidence="2">
    <location>
        <begin position="402"/>
        <end position="457"/>
    </location>
</feature>
<keyword evidence="1" id="KW-0175">Coiled coil</keyword>
<evidence type="ECO:0000256" key="1">
    <source>
        <dbReference type="SAM" id="Coils"/>
    </source>
</evidence>
<sequence>MKTVIIILFVFSVFSTNVEEMKSQLIKGGKEVTDLRKKLMDSLEINEKEIKDMGLDVINDKNTTVDMKCLSKPENKALHYARKAVEIAEDMAEHKAEKLFKPYEEIKIQLFIESVRRKVYFTTTTLLMNKLNGKDFTKKEAKMLIREVAKKVVKKAKRHDAVDEYLVLEKAEDEETRKKLTAIYTKEDLSEQLKLNKINALIYSYELQKAKHDIPIQRQALKQATIKEEVKLHGNKLIDSVERVEKSVKALNKIEKEIKVQEKQIKAAQKQQKKSEKKIEKIHQMKKKEEKVEKIMDNLESPKCVFNNQTHINNSTNSSTNTTHINNSTKPFTNTTHVNNSTKLLTNNTLPTNTNFTNANNNKTIEIKTNQTNPDIKKVNTTIPIPEPVNHNLTPEQKARAIHPTESYSKFNKKSVKKIVKKEEVKKNTSTKKQNNKSVNPKKERNSQPKNNKNKTLGLTKFINGVSKVTHKLAKKAENRVSKVVKKIAGTSKQTTKKDDITKKQLKQLKKSEKVVKKTEKKQLKKANKAIQKAEKKGRRMIKKAATIAGVKAGIQAQKQGFGFVKTARVVANAQIKAVNKTQKKVEKNIKKVTEKHAIKGKVAVDRVAQKEVTKVNAIAKKQK</sequence>
<reference evidence="4 5" key="1">
    <citation type="submission" date="2016-05" db="EMBL/GenBank/DDBJ databases">
        <title>First whole genome sequencing of Entamoeba histolytica HM1:IMSS-clone-6.</title>
        <authorList>
            <person name="Mukherjee Avik.K."/>
            <person name="Izumyama S."/>
            <person name="Nakada-Tsukui K."/>
            <person name="Nozaki T."/>
        </authorList>
    </citation>
    <scope>NUCLEOTIDE SEQUENCE [LARGE SCALE GENOMIC DNA]</scope>
    <source>
        <strain evidence="4 5">HM1:IMSS clone 6</strain>
    </source>
</reference>
<keyword evidence="3" id="KW-0732">Signal</keyword>
<feature type="coiled-coil region" evidence="1">
    <location>
        <begin position="244"/>
        <end position="288"/>
    </location>
</feature>
<accession>A0A175JMV1</accession>
<feature type="compositionally biased region" description="Basic residues" evidence="2">
    <location>
        <begin position="411"/>
        <end position="420"/>
    </location>
</feature>
<dbReference type="VEuPathDB" id="AmoebaDB:EHI8A_209160"/>
<comment type="caution">
    <text evidence="4">The sequence shown here is derived from an EMBL/GenBank/DDBJ whole genome shotgun (WGS) entry which is preliminary data.</text>
</comment>
<feature type="chain" id="PRO_5008039936" evidence="3">
    <location>
        <begin position="21"/>
        <end position="624"/>
    </location>
</feature>
<evidence type="ECO:0000256" key="2">
    <source>
        <dbReference type="SAM" id="MobiDB-lite"/>
    </source>
</evidence>
<dbReference type="VEuPathDB" id="AmoebaDB:EHI5A_162280"/>
<feature type="coiled-coil region" evidence="1">
    <location>
        <begin position="517"/>
        <end position="544"/>
    </location>
</feature>
<dbReference type="eggNOG" id="ENOG502TEJ3">
    <property type="taxonomic scope" value="Eukaryota"/>
</dbReference>
<proteinExistence type="predicted"/>
<evidence type="ECO:0000313" key="4">
    <source>
        <dbReference type="EMBL" id="GAT94723.1"/>
    </source>
</evidence>
<dbReference type="VEuPathDB" id="AmoebaDB:EHI_008630"/>
<dbReference type="VEuPathDB" id="AmoebaDB:KM1_200360"/>
<dbReference type="Proteomes" id="UP000078387">
    <property type="component" value="Unassembled WGS sequence"/>
</dbReference>
<organism evidence="4 5">
    <name type="scientific">Entamoeba histolytica</name>
    <dbReference type="NCBI Taxonomy" id="5759"/>
    <lineage>
        <taxon>Eukaryota</taxon>
        <taxon>Amoebozoa</taxon>
        <taxon>Evosea</taxon>
        <taxon>Archamoebae</taxon>
        <taxon>Mastigamoebida</taxon>
        <taxon>Entamoebidae</taxon>
        <taxon>Entamoeba</taxon>
    </lineage>
</organism>
<evidence type="ECO:0000256" key="3">
    <source>
        <dbReference type="SAM" id="SignalP"/>
    </source>
</evidence>
<name>A0A175JMV1_ENTHI</name>
<protein>
    <submittedName>
        <fullName evidence="4">Uncharacterized protein</fullName>
    </submittedName>
</protein>
<dbReference type="AlphaFoldDB" id="A0A175JMV1"/>
<feature type="signal peptide" evidence="3">
    <location>
        <begin position="1"/>
        <end position="20"/>
    </location>
</feature>
<dbReference type="VEuPathDB" id="AmoebaDB:EHI7A_114350"/>
<dbReference type="EMBL" id="BDEQ01000001">
    <property type="protein sequence ID" value="GAT94723.1"/>
    <property type="molecule type" value="Genomic_DNA"/>
</dbReference>